<protein>
    <submittedName>
        <fullName evidence="1">Uncharacterized protein</fullName>
    </submittedName>
</protein>
<dbReference type="Proteomes" id="UP000824890">
    <property type="component" value="Unassembled WGS sequence"/>
</dbReference>
<organism evidence="1 2">
    <name type="scientific">Brassica napus</name>
    <name type="common">Rape</name>
    <dbReference type="NCBI Taxonomy" id="3708"/>
    <lineage>
        <taxon>Eukaryota</taxon>
        <taxon>Viridiplantae</taxon>
        <taxon>Streptophyta</taxon>
        <taxon>Embryophyta</taxon>
        <taxon>Tracheophyta</taxon>
        <taxon>Spermatophyta</taxon>
        <taxon>Magnoliopsida</taxon>
        <taxon>eudicotyledons</taxon>
        <taxon>Gunneridae</taxon>
        <taxon>Pentapetalae</taxon>
        <taxon>rosids</taxon>
        <taxon>malvids</taxon>
        <taxon>Brassicales</taxon>
        <taxon>Brassicaceae</taxon>
        <taxon>Brassiceae</taxon>
        <taxon>Brassica</taxon>
    </lineage>
</organism>
<accession>A0ABQ8EB52</accession>
<dbReference type="InterPro" id="IPR051972">
    <property type="entry name" value="Glutamate-rich_WD_repeat"/>
</dbReference>
<comment type="caution">
    <text evidence="1">The sequence shown here is derived from an EMBL/GenBank/DDBJ whole genome shotgun (WGS) entry which is preliminary data.</text>
</comment>
<dbReference type="Gene3D" id="2.130.10.10">
    <property type="entry name" value="YVTN repeat-like/Quinoprotein amine dehydrogenase"/>
    <property type="match status" value="1"/>
</dbReference>
<evidence type="ECO:0000313" key="1">
    <source>
        <dbReference type="EMBL" id="KAH0938864.1"/>
    </source>
</evidence>
<sequence length="151" mass="17082">RDIQEGRSENAFVGKIKKEVSCLQQVQLFLLPKKNKSSTVSPSPAEANVFASSFVDATVAVWDVRVENSHALAFKEQKDEKDGMLGYHIFRSISILPRRLSKALSSQKDEAEFNAYTKEQLNRDKDLKELHRHNQIPGMIISTASDGFKQF</sequence>
<dbReference type="EMBL" id="JAGKQM010000002">
    <property type="protein sequence ID" value="KAH0938864.1"/>
    <property type="molecule type" value="Genomic_DNA"/>
</dbReference>
<dbReference type="PANTHER" id="PTHR45903">
    <property type="entry name" value="GLUTAMATE-RICH WD REPEAT-CONTAINING PROTEIN 1"/>
    <property type="match status" value="1"/>
</dbReference>
<keyword evidence="2" id="KW-1185">Reference proteome</keyword>
<name>A0ABQ8EB52_BRANA</name>
<evidence type="ECO:0000313" key="2">
    <source>
        <dbReference type="Proteomes" id="UP000824890"/>
    </source>
</evidence>
<feature type="non-terminal residue" evidence="1">
    <location>
        <position position="1"/>
    </location>
</feature>
<dbReference type="PANTHER" id="PTHR45903:SF2">
    <property type="entry name" value="BNAA07G09700D PROTEIN"/>
    <property type="match status" value="1"/>
</dbReference>
<proteinExistence type="predicted"/>
<dbReference type="InterPro" id="IPR015943">
    <property type="entry name" value="WD40/YVTN_repeat-like_dom_sf"/>
</dbReference>
<gene>
    <name evidence="1" type="ORF">HID58_006325</name>
</gene>
<reference evidence="1 2" key="1">
    <citation type="submission" date="2021-05" db="EMBL/GenBank/DDBJ databases">
        <title>Genome Assembly of Synthetic Allotetraploid Brassica napus Reveals Homoeologous Exchanges between Subgenomes.</title>
        <authorList>
            <person name="Davis J.T."/>
        </authorList>
    </citation>
    <scope>NUCLEOTIDE SEQUENCE [LARGE SCALE GENOMIC DNA]</scope>
    <source>
        <strain evidence="2">cv. Da-Ae</strain>
        <tissue evidence="1">Seedling</tissue>
    </source>
</reference>